<proteinExistence type="predicted"/>
<gene>
    <name evidence="2" type="ORF">IW254_001711</name>
</gene>
<protein>
    <recommendedName>
        <fullName evidence="4">DUF5129 domain-containing protein</fullName>
    </recommendedName>
</protein>
<comment type="caution">
    <text evidence="2">The sequence shown here is derived from an EMBL/GenBank/DDBJ whole genome shotgun (WGS) entry which is preliminary data.</text>
</comment>
<keyword evidence="3" id="KW-1185">Reference proteome</keyword>
<organism evidence="2 3">
    <name type="scientific">Corynebacterium aquatimens</name>
    <dbReference type="NCBI Taxonomy" id="1190508"/>
    <lineage>
        <taxon>Bacteria</taxon>
        <taxon>Bacillati</taxon>
        <taxon>Actinomycetota</taxon>
        <taxon>Actinomycetes</taxon>
        <taxon>Mycobacteriales</taxon>
        <taxon>Corynebacteriaceae</taxon>
        <taxon>Corynebacterium</taxon>
    </lineage>
</organism>
<name>A0A931GT80_9CORY</name>
<feature type="compositionally biased region" description="Low complexity" evidence="1">
    <location>
        <begin position="456"/>
        <end position="474"/>
    </location>
</feature>
<dbReference type="Proteomes" id="UP000658613">
    <property type="component" value="Unassembled WGS sequence"/>
</dbReference>
<evidence type="ECO:0000256" key="1">
    <source>
        <dbReference type="SAM" id="MobiDB-lite"/>
    </source>
</evidence>
<dbReference type="EMBL" id="JADOUE010000001">
    <property type="protein sequence ID" value="MBG6122742.1"/>
    <property type="molecule type" value="Genomic_DNA"/>
</dbReference>
<dbReference type="AlphaFoldDB" id="A0A931GT80"/>
<evidence type="ECO:0008006" key="4">
    <source>
        <dbReference type="Google" id="ProtNLM"/>
    </source>
</evidence>
<dbReference type="RefSeq" id="WP_196825083.1">
    <property type="nucleotide sequence ID" value="NZ_CP046980.1"/>
</dbReference>
<evidence type="ECO:0000313" key="2">
    <source>
        <dbReference type="EMBL" id="MBG6122742.1"/>
    </source>
</evidence>
<reference evidence="2" key="1">
    <citation type="submission" date="2020-11" db="EMBL/GenBank/DDBJ databases">
        <title>Sequencing the genomes of 1000 actinobacteria strains.</title>
        <authorList>
            <person name="Klenk H.-P."/>
        </authorList>
    </citation>
    <scope>NUCLEOTIDE SEQUENCE</scope>
    <source>
        <strain evidence="2">DSM 45632</strain>
    </source>
</reference>
<feature type="region of interest" description="Disordered" evidence="1">
    <location>
        <begin position="454"/>
        <end position="483"/>
    </location>
</feature>
<evidence type="ECO:0000313" key="3">
    <source>
        <dbReference type="Proteomes" id="UP000658613"/>
    </source>
</evidence>
<sequence length="483" mass="53212">MVNARHIGVIAAVTALSGLIGGGVGYATNDVPPIESFQMQTTSITDVEIWDPDDVLTSEDEARMLRDAQRIQAPETVTKLRYLVFATNREKVNDSVEEYLRDNHPDLIGEKKFADGLLLVGVGLQPRQAFVFAGPDVAAELDLKDGSDHLRASTDAMKEGVKAGNIPAGLFKSARTATDVETVSQLRHDAAAEERSDATSAGGIGAGLAGLGASTGAVALSERRRRKIDQARDDYDRITGEYTRLAGRLDELDIRANSIASSFADHELRDQWNDVRNRFFKLHEFVNGAGGIGEIDVNDDKSFLAKAKQLATARETVDQAFYAEENIDRLFEIERGDPGARRADLTKLIEDVSSARHQVRDRQLRGDLTHLEGRIRQLDANPSSPTFLDDFVRILYDYRTIMAEVKRREFSDVKEYEALHQPRLYDHGFFYGGVITYSQMDSWHATNVSIHEERTSSSSDSSGSSFDSSFSSGFSGDGGSSSF</sequence>
<accession>A0A931GT80</accession>